<reference evidence="6" key="3">
    <citation type="journal article" date="2024" name="Microb. Biotechnol.">
        <title>The involvement of multiple ABC transporters in daunorubicin efflux in Streptomyces coeruleorubidus.</title>
        <authorList>
            <person name="Dong J."/>
            <person name="Ning J."/>
            <person name="Tian Y."/>
            <person name="Li H."/>
            <person name="Chen H."/>
            <person name="Guan W."/>
        </authorList>
    </citation>
    <scope>NUCLEOTIDE SEQUENCE</scope>
    <source>
        <strain evidence="6">CICC 11043</strain>
    </source>
</reference>
<dbReference type="PANTHER" id="PTHR43877:SF2">
    <property type="entry name" value="AMINOALKYLPHOSPHONATE N-ACETYLTRANSFERASE-RELATED"/>
    <property type="match status" value="1"/>
</dbReference>
<proteinExistence type="predicted"/>
<gene>
    <name evidence="4" type="ORF">R5U08_08805</name>
    <name evidence="5" type="ORF">R5U08_08960</name>
    <name evidence="6" type="ORF">R5U08_09120</name>
</gene>
<evidence type="ECO:0000313" key="5">
    <source>
        <dbReference type="EMBL" id="WOT34262.1"/>
    </source>
</evidence>
<accession>A0ABZ0K9B4</accession>
<dbReference type="InterPro" id="IPR000182">
    <property type="entry name" value="GNAT_dom"/>
</dbReference>
<name>A0ABZ0K9B4_STRC4</name>
<reference evidence="6 7" key="1">
    <citation type="journal article" date="2021" name="J. Microbiol. Biotechnol.">
        <title>An Efficient Markerless Deletion System Suitable for the Industrial Strains of Streptomyces.</title>
        <authorList>
            <person name="Dong J."/>
            <person name="Wei J."/>
            <person name="Li H."/>
            <person name="Zhao S."/>
            <person name="Guan W."/>
        </authorList>
    </citation>
    <scope>NUCLEOTIDE SEQUENCE [LARGE SCALE GENOMIC DNA]</scope>
    <source>
        <strain evidence="6 7">CICC 11043</strain>
    </source>
</reference>
<evidence type="ECO:0000313" key="7">
    <source>
        <dbReference type="Proteomes" id="UP001305002"/>
    </source>
</evidence>
<evidence type="ECO:0000259" key="3">
    <source>
        <dbReference type="PROSITE" id="PS51186"/>
    </source>
</evidence>
<keyword evidence="2" id="KW-0012">Acyltransferase</keyword>
<protein>
    <submittedName>
        <fullName evidence="6">GNAT family N-acetyltransferase</fullName>
    </submittedName>
</protein>
<feature type="domain" description="N-acetyltransferase" evidence="3">
    <location>
        <begin position="33"/>
        <end position="175"/>
    </location>
</feature>
<dbReference type="EMBL" id="CP137524">
    <property type="protein sequence ID" value="WOT34262.1"/>
    <property type="molecule type" value="Genomic_DNA"/>
</dbReference>
<dbReference type="PROSITE" id="PS51186">
    <property type="entry name" value="GNAT"/>
    <property type="match status" value="1"/>
</dbReference>
<evidence type="ECO:0000313" key="4">
    <source>
        <dbReference type="EMBL" id="WOT34235.1"/>
    </source>
</evidence>
<dbReference type="SUPFAM" id="SSF55729">
    <property type="entry name" value="Acyl-CoA N-acyltransferases (Nat)"/>
    <property type="match status" value="1"/>
</dbReference>
<dbReference type="CDD" id="cd04301">
    <property type="entry name" value="NAT_SF"/>
    <property type="match status" value="1"/>
</dbReference>
<sequence length="186" mass="20777">MTEPDHQKTVIREAAADVDDEIVIALIMEYLQAAIRRVAEDLPGSGMLDGLVSSTDEKKIRKGLKGFRRPHGRILLVEQGGNPVGIGALRTIGRDVGEIKRLYLRPGARRQGLGRAVGKRLLEEAQSMGLCTVRLDTFRGFDEARELVGSGGFRERGPYEGTEIPEDLWEHWTFYERELPSHRGTP</sequence>
<keyword evidence="1" id="KW-0808">Transferase</keyword>
<dbReference type="RefSeq" id="WP_317924643.1">
    <property type="nucleotide sequence ID" value="NZ_CP137524.1"/>
</dbReference>
<dbReference type="InterPro" id="IPR016181">
    <property type="entry name" value="Acyl_CoA_acyltransferase"/>
</dbReference>
<dbReference type="EMBL" id="CP137524">
    <property type="protein sequence ID" value="WOT34235.1"/>
    <property type="molecule type" value="Genomic_DNA"/>
</dbReference>
<evidence type="ECO:0000256" key="1">
    <source>
        <dbReference type="ARBA" id="ARBA00022679"/>
    </source>
</evidence>
<dbReference type="Proteomes" id="UP001305002">
    <property type="component" value="Chromosome"/>
</dbReference>
<dbReference type="Pfam" id="PF00583">
    <property type="entry name" value="Acetyltransf_1"/>
    <property type="match status" value="1"/>
</dbReference>
<dbReference type="Gene3D" id="3.40.630.30">
    <property type="match status" value="1"/>
</dbReference>
<dbReference type="InterPro" id="IPR050832">
    <property type="entry name" value="Bact_Acetyltransf"/>
</dbReference>
<dbReference type="PANTHER" id="PTHR43877">
    <property type="entry name" value="AMINOALKYLPHOSPHONATE N-ACETYLTRANSFERASE-RELATED-RELATED"/>
    <property type="match status" value="1"/>
</dbReference>
<evidence type="ECO:0000256" key="2">
    <source>
        <dbReference type="ARBA" id="ARBA00023315"/>
    </source>
</evidence>
<organism evidence="6 7">
    <name type="scientific">Streptomyces coeruleorubidus</name>
    <dbReference type="NCBI Taxonomy" id="116188"/>
    <lineage>
        <taxon>Bacteria</taxon>
        <taxon>Bacillati</taxon>
        <taxon>Actinomycetota</taxon>
        <taxon>Actinomycetes</taxon>
        <taxon>Kitasatosporales</taxon>
        <taxon>Streptomycetaceae</taxon>
        <taxon>Streptomyces</taxon>
    </lineage>
</organism>
<keyword evidence="7" id="KW-1185">Reference proteome</keyword>
<reference evidence="6" key="2">
    <citation type="submission" date="2023-10" db="EMBL/GenBank/DDBJ databases">
        <authorList>
            <person name="guan w."/>
        </authorList>
    </citation>
    <scope>NUCLEOTIDE SEQUENCE</scope>
    <source>
        <strain evidence="6">CICC 11043</strain>
    </source>
</reference>
<dbReference type="EMBL" id="CP137524">
    <property type="protein sequence ID" value="WOT34289.1"/>
    <property type="molecule type" value="Genomic_DNA"/>
</dbReference>
<evidence type="ECO:0000313" key="6">
    <source>
        <dbReference type="EMBL" id="WOT34289.1"/>
    </source>
</evidence>